<dbReference type="RefSeq" id="WP_349094094.1">
    <property type="nucleotide sequence ID" value="NZ_JBBMFL010000006.1"/>
</dbReference>
<feature type="chain" id="PRO_5046160612" evidence="2">
    <location>
        <begin position="20"/>
        <end position="282"/>
    </location>
</feature>
<proteinExistence type="predicted"/>
<feature type="region of interest" description="Disordered" evidence="1">
    <location>
        <begin position="110"/>
        <end position="130"/>
    </location>
</feature>
<keyword evidence="2" id="KW-0732">Signal</keyword>
<keyword evidence="4" id="KW-1185">Reference proteome</keyword>
<dbReference type="InterPro" id="IPR022298">
    <property type="entry name" value="Conjug_transposon_TraN"/>
</dbReference>
<feature type="signal peptide" evidence="2">
    <location>
        <begin position="1"/>
        <end position="19"/>
    </location>
</feature>
<protein>
    <submittedName>
        <fullName evidence="3">DUF4138 domain-containing protein</fullName>
    </submittedName>
</protein>
<sequence>MKGYLFVMAALSLAFPAAAQQRIEWRRDKVTQIIFPADVVKFRTGYTSDDAISQSDGRVMYIQPVDAMPETNLNVQTADGRYYAFDVIYNNAASEVNYIVSPSMAIYQEEQSSEHPQIEPRSLGTEQPAAVDENPVERLTPEQLFAKVRKQPDYIVANNVARLQKLTILLKGVYVDEAHVYFKFRLENSSNVPFDVDYIAFSVTARKTKKTSTQERLQILPIGVDTEIHRVDAKSFREVIYRFEKFTIGKEKILLAEVLEQRGDRNIALRIPEDFIIEARRL</sequence>
<gene>
    <name evidence="3" type="ORF">WMO46_07305</name>
</gene>
<reference evidence="3 4" key="1">
    <citation type="submission" date="2024-03" db="EMBL/GenBank/DDBJ databases">
        <title>Human intestinal bacterial collection.</title>
        <authorList>
            <person name="Pauvert C."/>
            <person name="Hitch T.C.A."/>
            <person name="Clavel T."/>
        </authorList>
    </citation>
    <scope>NUCLEOTIDE SEQUENCE [LARGE SCALE GENOMIC DNA]</scope>
    <source>
        <strain evidence="3 4">CLA-KB-H122</strain>
    </source>
</reference>
<accession>A0ABV1GWQ3</accession>
<evidence type="ECO:0000313" key="4">
    <source>
        <dbReference type="Proteomes" id="UP001460202"/>
    </source>
</evidence>
<dbReference type="Proteomes" id="UP001460202">
    <property type="component" value="Unassembled WGS sequence"/>
</dbReference>
<comment type="caution">
    <text evidence="3">The sequence shown here is derived from an EMBL/GenBank/DDBJ whole genome shotgun (WGS) entry which is preliminary data.</text>
</comment>
<name>A0ABV1GWQ3_9BACT</name>
<dbReference type="Pfam" id="PF13595">
    <property type="entry name" value="DUF4138"/>
    <property type="match status" value="1"/>
</dbReference>
<evidence type="ECO:0000256" key="1">
    <source>
        <dbReference type="SAM" id="MobiDB-lite"/>
    </source>
</evidence>
<evidence type="ECO:0000256" key="2">
    <source>
        <dbReference type="SAM" id="SignalP"/>
    </source>
</evidence>
<evidence type="ECO:0000313" key="3">
    <source>
        <dbReference type="EMBL" id="MEQ2544750.1"/>
    </source>
</evidence>
<organism evidence="3 4">
    <name type="scientific">Alistipes intestinihominis</name>
    <dbReference type="NCBI Taxonomy" id="3133172"/>
    <lineage>
        <taxon>Bacteria</taxon>
        <taxon>Pseudomonadati</taxon>
        <taxon>Bacteroidota</taxon>
        <taxon>Bacteroidia</taxon>
        <taxon>Bacteroidales</taxon>
        <taxon>Rikenellaceae</taxon>
        <taxon>Alistipes</taxon>
    </lineage>
</organism>
<dbReference type="EMBL" id="JBBMFL010000006">
    <property type="protein sequence ID" value="MEQ2544750.1"/>
    <property type="molecule type" value="Genomic_DNA"/>
</dbReference>